<feature type="transmembrane region" description="Helical" evidence="1">
    <location>
        <begin position="341"/>
        <end position="363"/>
    </location>
</feature>
<name>A0A6N7Q2B4_9BACT</name>
<evidence type="ECO:0000313" key="2">
    <source>
        <dbReference type="EMBL" id="MRG96950.1"/>
    </source>
</evidence>
<feature type="transmembrane region" description="Helical" evidence="1">
    <location>
        <begin position="157"/>
        <end position="178"/>
    </location>
</feature>
<dbReference type="OrthoDB" id="5480304at2"/>
<feature type="transmembrane region" description="Helical" evidence="1">
    <location>
        <begin position="319"/>
        <end position="335"/>
    </location>
</feature>
<feature type="transmembrane region" description="Helical" evidence="1">
    <location>
        <begin position="60"/>
        <end position="82"/>
    </location>
</feature>
<comment type="caution">
    <text evidence="2">The sequence shown here is derived from an EMBL/GenBank/DDBJ whole genome shotgun (WGS) entry which is preliminary data.</text>
</comment>
<feature type="transmembrane region" description="Helical" evidence="1">
    <location>
        <begin position="298"/>
        <end position="314"/>
    </location>
</feature>
<dbReference type="AlphaFoldDB" id="A0A6N7Q2B4"/>
<reference evidence="2 3" key="1">
    <citation type="submission" date="2019-10" db="EMBL/GenBank/DDBJ databases">
        <title>A soil myxobacterium in the family Polyangiaceae.</title>
        <authorList>
            <person name="Li Y."/>
            <person name="Wang J."/>
        </authorList>
    </citation>
    <scope>NUCLEOTIDE SEQUENCE [LARGE SCALE GENOMIC DNA]</scope>
    <source>
        <strain evidence="2 3">DSM 14734</strain>
    </source>
</reference>
<feature type="transmembrane region" description="Helical" evidence="1">
    <location>
        <begin position="469"/>
        <end position="486"/>
    </location>
</feature>
<keyword evidence="1" id="KW-0812">Transmembrane</keyword>
<protein>
    <submittedName>
        <fullName evidence="2">Uncharacterized protein</fullName>
    </submittedName>
</protein>
<dbReference type="RefSeq" id="WP_153823738.1">
    <property type="nucleotide sequence ID" value="NZ_WJIE01000014.1"/>
</dbReference>
<accession>A0A6N7Q2B4</accession>
<feature type="transmembrane region" description="Helical" evidence="1">
    <location>
        <begin position="241"/>
        <end position="261"/>
    </location>
</feature>
<keyword evidence="3" id="KW-1185">Reference proteome</keyword>
<keyword evidence="1" id="KW-1133">Transmembrane helix</keyword>
<keyword evidence="1" id="KW-0472">Membrane</keyword>
<feature type="transmembrane region" description="Helical" evidence="1">
    <location>
        <begin position="119"/>
        <end position="137"/>
    </location>
</feature>
<feature type="transmembrane region" description="Helical" evidence="1">
    <location>
        <begin position="544"/>
        <end position="563"/>
    </location>
</feature>
<evidence type="ECO:0000256" key="1">
    <source>
        <dbReference type="SAM" id="Phobius"/>
    </source>
</evidence>
<feature type="transmembrane region" description="Helical" evidence="1">
    <location>
        <begin position="515"/>
        <end position="532"/>
    </location>
</feature>
<dbReference type="Proteomes" id="UP000440224">
    <property type="component" value="Unassembled WGS sequence"/>
</dbReference>
<dbReference type="EMBL" id="WJIE01000014">
    <property type="protein sequence ID" value="MRG96950.1"/>
    <property type="molecule type" value="Genomic_DNA"/>
</dbReference>
<feature type="transmembrane region" description="Helical" evidence="1">
    <location>
        <begin position="94"/>
        <end position="113"/>
    </location>
</feature>
<feature type="transmembrane region" description="Helical" evidence="1">
    <location>
        <begin position="493"/>
        <end position="509"/>
    </location>
</feature>
<evidence type="ECO:0000313" key="3">
    <source>
        <dbReference type="Proteomes" id="UP000440224"/>
    </source>
</evidence>
<proteinExistence type="predicted"/>
<sequence length="820" mass="90586">MESVESVEPAGPPAQSGAPARLRQALVTLALVAGIGVFGWVVHTHYAIPKWLFWRYAGYWLGTLAVGLASYGLGHAVLHRVLRTRMPLLEHAMVSLALGVYGFEILMYLLGLLGLYRTATFFVLPVALLAAVALPLYRHALHIRRVIARSASTRPRLGLSALALAFGLLGLGMIYFYVITPTNIQFDSRWKHMALAEQYAVQGAVRPAVEGWVFTARPHFTSYLYTWAFLVPGRLFDKMELAAHLEFGLFVMTTVVGIPALVRRLVPRADPRWIWAVRFVFPGVLLYDSSVAGGADHVGAMFGAAIALVLFHVLRDLDLRYISILGVLCAAAALTKETVAIMVVPAPLLLVVIRGATLGVQSFRGRAAPDLGRRWLVAPLLLGGVGLAASSPLWLKNFLFYGDPVYPLLGAKLNAHPFTDQAAYRFKFGYAEGLLWRPTRDLRGLLQTLVALVDFSFVPNDWPKFHRNVPVFGSMFTLLLGCLPFLKKTKRIWLVVLLVHVGIFVWYSVHHQDRYLQALMPLMTAVTAAIALRVWRSFGTGARVALATLLGLQIVWGGDVYFFQTHAHARSPLKNSIDLLSAGFEKKYDARFDIQGHWQEVGRATPPDAKLLLHIWPDHHAHVGTWRRTVLDAYLWQFGVEYGAAGSTEGVRTTLRDLGVTHVFAEPNKESDAANSIAADLLFWDFVTHLGGRKTIGQGVLGVVPDKPLPAPSNDLVAVLTCTTAPPKGLFHVRDLRVLPFGPEKFPAPVKPAKTKEEAEALLVHAQFAVLERDCYAKKAKPAGLGGVFELIANRRKYGPFKPMELYRRRPSVPPRPLAP</sequence>
<gene>
    <name evidence="2" type="ORF">GF068_34255</name>
</gene>
<feature type="transmembrane region" description="Helical" evidence="1">
    <location>
        <begin position="25"/>
        <end position="48"/>
    </location>
</feature>
<organism evidence="2 3">
    <name type="scientific">Polyangium spumosum</name>
    <dbReference type="NCBI Taxonomy" id="889282"/>
    <lineage>
        <taxon>Bacteria</taxon>
        <taxon>Pseudomonadati</taxon>
        <taxon>Myxococcota</taxon>
        <taxon>Polyangia</taxon>
        <taxon>Polyangiales</taxon>
        <taxon>Polyangiaceae</taxon>
        <taxon>Polyangium</taxon>
    </lineage>
</organism>
<feature type="transmembrane region" description="Helical" evidence="1">
    <location>
        <begin position="273"/>
        <end position="292"/>
    </location>
</feature>
<feature type="transmembrane region" description="Helical" evidence="1">
    <location>
        <begin position="375"/>
        <end position="395"/>
    </location>
</feature>